<organism evidence="1 2">
    <name type="scientific">Popillia japonica</name>
    <name type="common">Japanese beetle</name>
    <dbReference type="NCBI Taxonomy" id="7064"/>
    <lineage>
        <taxon>Eukaryota</taxon>
        <taxon>Metazoa</taxon>
        <taxon>Ecdysozoa</taxon>
        <taxon>Arthropoda</taxon>
        <taxon>Hexapoda</taxon>
        <taxon>Insecta</taxon>
        <taxon>Pterygota</taxon>
        <taxon>Neoptera</taxon>
        <taxon>Endopterygota</taxon>
        <taxon>Coleoptera</taxon>
        <taxon>Polyphaga</taxon>
        <taxon>Scarabaeiformia</taxon>
        <taxon>Scarabaeidae</taxon>
        <taxon>Rutelinae</taxon>
        <taxon>Popillia</taxon>
    </lineage>
</organism>
<accession>A0AAW1IWE4</accession>
<gene>
    <name evidence="1" type="ORF">QE152_g33641</name>
</gene>
<keyword evidence="2" id="KW-1185">Reference proteome</keyword>
<dbReference type="EMBL" id="JASPKY010000517">
    <property type="protein sequence ID" value="KAK9694252.1"/>
    <property type="molecule type" value="Genomic_DNA"/>
</dbReference>
<evidence type="ECO:0000313" key="1">
    <source>
        <dbReference type="EMBL" id="KAK9694252.1"/>
    </source>
</evidence>
<proteinExistence type="predicted"/>
<evidence type="ECO:0000313" key="2">
    <source>
        <dbReference type="Proteomes" id="UP001458880"/>
    </source>
</evidence>
<dbReference type="AlphaFoldDB" id="A0AAW1IWE4"/>
<reference evidence="1 2" key="1">
    <citation type="journal article" date="2024" name="BMC Genomics">
        <title>De novo assembly and annotation of Popillia japonica's genome with initial clues to its potential as an invasive pest.</title>
        <authorList>
            <person name="Cucini C."/>
            <person name="Boschi S."/>
            <person name="Funari R."/>
            <person name="Cardaioli E."/>
            <person name="Iannotti N."/>
            <person name="Marturano G."/>
            <person name="Paoli F."/>
            <person name="Bruttini M."/>
            <person name="Carapelli A."/>
            <person name="Frati F."/>
            <person name="Nardi F."/>
        </authorList>
    </citation>
    <scope>NUCLEOTIDE SEQUENCE [LARGE SCALE GENOMIC DNA]</scope>
    <source>
        <strain evidence="1">DMR45628</strain>
    </source>
</reference>
<dbReference type="Proteomes" id="UP001458880">
    <property type="component" value="Unassembled WGS sequence"/>
</dbReference>
<name>A0AAW1IWE4_POPJA</name>
<protein>
    <submittedName>
        <fullName evidence="1">Uncharacterized protein</fullName>
    </submittedName>
</protein>
<sequence length="94" mass="10710">MGFSIEQMVRMSRNGSKTVMPLILVKLSRDQAHIYNIKELVKTVMPLILVKLSRDQAHIYNIKELVGLDVSVEALKSRPGVGQCFRCQRFGHKL</sequence>
<comment type="caution">
    <text evidence="1">The sequence shown here is derived from an EMBL/GenBank/DDBJ whole genome shotgun (WGS) entry which is preliminary data.</text>
</comment>